<keyword evidence="3" id="KW-1185">Reference proteome</keyword>
<dbReference type="Proteomes" id="UP000253345">
    <property type="component" value="Unassembled WGS sequence"/>
</dbReference>
<evidence type="ECO:0000256" key="1">
    <source>
        <dbReference type="SAM" id="SignalP"/>
    </source>
</evidence>
<keyword evidence="1" id="KW-0732">Signal</keyword>
<name>A0A368ZB13_9RHOB</name>
<feature type="chain" id="PRO_5016836962" evidence="1">
    <location>
        <begin position="22"/>
        <end position="151"/>
    </location>
</feature>
<proteinExistence type="predicted"/>
<evidence type="ECO:0000313" key="2">
    <source>
        <dbReference type="EMBL" id="RCW88988.1"/>
    </source>
</evidence>
<feature type="signal peptide" evidence="1">
    <location>
        <begin position="1"/>
        <end position="21"/>
    </location>
</feature>
<gene>
    <name evidence="2" type="ORF">DFP89_101427</name>
</gene>
<dbReference type="AlphaFoldDB" id="A0A368ZB13"/>
<dbReference type="RefSeq" id="WP_147273258.1">
    <property type="nucleotide sequence ID" value="NZ_QPJL01000001.1"/>
</dbReference>
<accession>A0A368ZB13</accession>
<sequence>MTSRLTTMLIACLLLPLPALGWDLHKQRDSVTTSQFSGQYILTMHCRRGSNQLEFNLHDQTLRGDLFRGVRTVMMWIEAPDGRMDKWSSAVSPEGPSLSGLFVVSSYTLDFFGNAKSMSIVENSGSRRVLFESDMKGTGAARIAFRERCGV</sequence>
<organism evidence="2 3">
    <name type="scientific">Paracoccus lutimaris</name>
    <dbReference type="NCBI Taxonomy" id="1490030"/>
    <lineage>
        <taxon>Bacteria</taxon>
        <taxon>Pseudomonadati</taxon>
        <taxon>Pseudomonadota</taxon>
        <taxon>Alphaproteobacteria</taxon>
        <taxon>Rhodobacterales</taxon>
        <taxon>Paracoccaceae</taxon>
        <taxon>Paracoccus</taxon>
    </lineage>
</organism>
<reference evidence="2 3" key="1">
    <citation type="submission" date="2018-07" db="EMBL/GenBank/DDBJ databases">
        <title>Genomic Encyclopedia of Type Strains, Phase III (KMG-III): the genomes of soil and plant-associated and newly described type strains.</title>
        <authorList>
            <person name="Whitman W."/>
        </authorList>
    </citation>
    <scope>NUCLEOTIDE SEQUENCE [LARGE SCALE GENOMIC DNA]</scope>
    <source>
        <strain evidence="2 3">CECT 8525</strain>
    </source>
</reference>
<protein>
    <submittedName>
        <fullName evidence="2">Uncharacterized protein</fullName>
    </submittedName>
</protein>
<evidence type="ECO:0000313" key="3">
    <source>
        <dbReference type="Proteomes" id="UP000253345"/>
    </source>
</evidence>
<comment type="caution">
    <text evidence="2">The sequence shown here is derived from an EMBL/GenBank/DDBJ whole genome shotgun (WGS) entry which is preliminary data.</text>
</comment>
<dbReference type="EMBL" id="QPJL01000001">
    <property type="protein sequence ID" value="RCW88988.1"/>
    <property type="molecule type" value="Genomic_DNA"/>
</dbReference>
<dbReference type="OrthoDB" id="7864289at2"/>